<gene>
    <name evidence="1" type="ORF">AN396_05200</name>
</gene>
<organism evidence="1 2">
    <name type="scientific">Candidatus Epulonipiscium fishelsonii</name>
    <dbReference type="NCBI Taxonomy" id="77094"/>
    <lineage>
        <taxon>Bacteria</taxon>
        <taxon>Bacillati</taxon>
        <taxon>Bacillota</taxon>
        <taxon>Clostridia</taxon>
        <taxon>Lachnospirales</taxon>
        <taxon>Lachnospiraceae</taxon>
        <taxon>Candidatus Epulonipiscium</taxon>
    </lineage>
</organism>
<name>A0ACC8XDD8_9FIRM</name>
<protein>
    <submittedName>
        <fullName evidence="1">Uncharacterized protein</fullName>
    </submittedName>
</protein>
<evidence type="ECO:0000313" key="1">
    <source>
        <dbReference type="EMBL" id="ONI40817.1"/>
    </source>
</evidence>
<comment type="caution">
    <text evidence="1">The sequence shown here is derived from an EMBL/GenBank/DDBJ whole genome shotgun (WGS) entry which is preliminary data.</text>
</comment>
<proteinExistence type="predicted"/>
<dbReference type="EMBL" id="LJDB01000045">
    <property type="protein sequence ID" value="ONI40817.1"/>
    <property type="molecule type" value="Genomic_DNA"/>
</dbReference>
<dbReference type="Proteomes" id="UP000188605">
    <property type="component" value="Unassembled WGS sequence"/>
</dbReference>
<evidence type="ECO:0000313" key="2">
    <source>
        <dbReference type="Proteomes" id="UP000188605"/>
    </source>
</evidence>
<reference evidence="1" key="1">
    <citation type="submission" date="2016-08" db="EMBL/GenBank/DDBJ databases">
        <authorList>
            <person name="Ngugi D.K."/>
            <person name="Miyake S."/>
            <person name="Stingl U."/>
        </authorList>
    </citation>
    <scope>NUCLEOTIDE SEQUENCE</scope>
    <source>
        <strain evidence="1">SCG-B11WGA-EpuloA1</strain>
    </source>
</reference>
<sequence>MSKKNIATFLSLIVLTTPIYANDKIIFNDIAQHWARDNIESLTSSNILVGYSDGTFRPNEKITRAEFAACLKKIFKIPLNLSIEGKEYTDIENNKWYTDTIEAVMYFKLMNDYGSEFKPNQPITREEVAYAIVQAFDMKKEYIKKINSSTQFTDSNQISVWAKDAIDILFTKGFIVSNPDGKFRPTHPMTRAEVTVLIDRAIKENGEIYTNIDKLNKNIATEKGHEKIKLSDYYKDIITTKAQSMSRWGYNSKRTIFKENNILHIVDSNDSIITIHRFDITTFKKVDTIFLSTPLPIYGGFLATENNYFVISGKNINIAEEGYEDKEVIKIEKYDKNFMLKGTTSIKVNEISTTKPFDAGNVAMSLNKDKLIIHTTRTIIDDKYIQNPKVQLTILIDIDMMEHENSYLKEFQEDYANPSFNQFVEYDGTQPILLHHGNAQPRAVAITKYGEDKPIVAFKIAGAEGADQSGLIVGGFEIADNKYLTAINRIDYNLATGFSDFVIEGLEKQERNIVVLITDKYRETTKEIVLTDYVGTNSMGSVPKLISLGKNKFMVLWMEFINAYGSGESSQSLKYVIIDENGNKLSDINTFEEGKLSMYVQPIASDGKVIWVAGEYYYSIKFL</sequence>
<accession>A0ACC8XDD8</accession>
<keyword evidence="2" id="KW-1185">Reference proteome</keyword>